<dbReference type="AlphaFoldDB" id="A0A432W0B7"/>
<dbReference type="SUPFAM" id="SSF54631">
    <property type="entry name" value="CBS-domain pair"/>
    <property type="match status" value="1"/>
</dbReference>
<accession>A0A432W0B7</accession>
<sequence>MSTYTALNFSALPMLTNKPRQVVKSRNLQDKLSWNENALEVLIEFSGFQPLQVNQALELEKAEALLSATRARYACVVNDAQEFVGILPKQELYGRAAINLARDLNLPHKKISIDYLMIPLARLPIVSKQQLAASRIGDVVATLHRSGHDYLLVQDNGDIVGLIPALHIVEKTGESVQIPHHANSFVEIMQAVRHRETIE</sequence>
<dbReference type="RefSeq" id="WP_126765983.1">
    <property type="nucleotide sequence ID" value="NZ_PIPJ01000002.1"/>
</dbReference>
<gene>
    <name evidence="1" type="ORF">CWE08_04445</name>
</gene>
<dbReference type="InterPro" id="IPR046342">
    <property type="entry name" value="CBS_dom_sf"/>
</dbReference>
<keyword evidence="2" id="KW-1185">Reference proteome</keyword>
<evidence type="ECO:0000313" key="2">
    <source>
        <dbReference type="Proteomes" id="UP000288395"/>
    </source>
</evidence>
<proteinExistence type="predicted"/>
<organism evidence="1 2">
    <name type="scientific">Aliidiomarina iranensis</name>
    <dbReference type="NCBI Taxonomy" id="1434071"/>
    <lineage>
        <taxon>Bacteria</taxon>
        <taxon>Pseudomonadati</taxon>
        <taxon>Pseudomonadota</taxon>
        <taxon>Gammaproteobacteria</taxon>
        <taxon>Alteromonadales</taxon>
        <taxon>Idiomarinaceae</taxon>
        <taxon>Aliidiomarina</taxon>
    </lineage>
</organism>
<protein>
    <recommendedName>
        <fullName evidence="3">CBS domain-containing protein</fullName>
    </recommendedName>
</protein>
<name>A0A432W0B7_9GAMM</name>
<evidence type="ECO:0008006" key="3">
    <source>
        <dbReference type="Google" id="ProtNLM"/>
    </source>
</evidence>
<comment type="caution">
    <text evidence="1">The sequence shown here is derived from an EMBL/GenBank/DDBJ whole genome shotgun (WGS) entry which is preliminary data.</text>
</comment>
<dbReference type="Gene3D" id="3.10.580.10">
    <property type="entry name" value="CBS-domain"/>
    <property type="match status" value="1"/>
</dbReference>
<dbReference type="OrthoDB" id="6238083at2"/>
<dbReference type="EMBL" id="PIPJ01000002">
    <property type="protein sequence ID" value="RUO22433.1"/>
    <property type="molecule type" value="Genomic_DNA"/>
</dbReference>
<evidence type="ECO:0000313" key="1">
    <source>
        <dbReference type="EMBL" id="RUO22433.1"/>
    </source>
</evidence>
<dbReference type="Proteomes" id="UP000288395">
    <property type="component" value="Unassembled WGS sequence"/>
</dbReference>
<reference evidence="2" key="1">
    <citation type="journal article" date="2018" name="Front. Microbiol.">
        <title>Genome-Based Analysis Reveals the Taxonomy and Diversity of the Family Idiomarinaceae.</title>
        <authorList>
            <person name="Liu Y."/>
            <person name="Lai Q."/>
            <person name="Shao Z."/>
        </authorList>
    </citation>
    <scope>NUCLEOTIDE SEQUENCE [LARGE SCALE GENOMIC DNA]</scope>
    <source>
        <strain evidence="2">GBPy7</strain>
    </source>
</reference>